<evidence type="ECO:0000313" key="2">
    <source>
        <dbReference type="EMBL" id="EQD96574.1"/>
    </source>
</evidence>
<evidence type="ECO:0000256" key="1">
    <source>
        <dbReference type="SAM" id="Phobius"/>
    </source>
</evidence>
<name>T2SYH5_HELPX</name>
<evidence type="ECO:0000313" key="3">
    <source>
        <dbReference type="Proteomes" id="UP000015645"/>
    </source>
</evidence>
<dbReference type="Proteomes" id="UP000015645">
    <property type="component" value="Unassembled WGS sequence"/>
</dbReference>
<dbReference type="EMBL" id="ASYS01000266">
    <property type="protein sequence ID" value="EQD96574.1"/>
    <property type="molecule type" value="Genomic_DNA"/>
</dbReference>
<keyword evidence="1" id="KW-0472">Membrane</keyword>
<sequence length="67" mass="7889">MLKRPAIKQPFKTALAPILGLVFKKRWNFKLFSFIFHYAMGIFGSVILKLLFLKMGFFCFVILKLIF</sequence>
<dbReference type="PATRIC" id="fig|1337391.3.peg.1050"/>
<dbReference type="AlphaFoldDB" id="T2SYH5"/>
<organism evidence="2 3">
    <name type="scientific">Helicobacter pylori PZ5024</name>
    <dbReference type="NCBI Taxonomy" id="1337391"/>
    <lineage>
        <taxon>Bacteria</taxon>
        <taxon>Pseudomonadati</taxon>
        <taxon>Campylobacterota</taxon>
        <taxon>Epsilonproteobacteria</taxon>
        <taxon>Campylobacterales</taxon>
        <taxon>Helicobacteraceae</taxon>
        <taxon>Helicobacter</taxon>
    </lineage>
</organism>
<comment type="caution">
    <text evidence="2">The sequence shown here is derived from an EMBL/GenBank/DDBJ whole genome shotgun (WGS) entry which is preliminary data.</text>
</comment>
<gene>
    <name evidence="2" type="ORF">L931_03785</name>
</gene>
<keyword evidence="1" id="KW-0812">Transmembrane</keyword>
<proteinExistence type="predicted"/>
<keyword evidence="1" id="KW-1133">Transmembrane helix</keyword>
<accession>T2SYH5</accession>
<protein>
    <submittedName>
        <fullName evidence="2">Uncharacterized protein</fullName>
    </submittedName>
</protein>
<feature type="transmembrane region" description="Helical" evidence="1">
    <location>
        <begin position="35"/>
        <end position="63"/>
    </location>
</feature>
<reference evidence="2 3" key="1">
    <citation type="journal article" date="2013" name="Genome Announc.">
        <title>Draft Genome Sequences of Helicobacter pylori Strains Isolated from Regions of Low and High Gastric Cancer Risk in Colombia.</title>
        <authorList>
            <person name="Sheh A."/>
            <person name="Piazuelo M.B."/>
            <person name="Wilson K.T."/>
            <person name="Correa P."/>
            <person name="Fox J.G."/>
        </authorList>
    </citation>
    <scope>NUCLEOTIDE SEQUENCE [LARGE SCALE GENOMIC DNA]</scope>
    <source>
        <strain evidence="2 3">PZ5024</strain>
    </source>
</reference>